<keyword evidence="8 10" id="KW-0413">Isomerase</keyword>
<comment type="pathway">
    <text evidence="3 10">Carbohydrate metabolism; galactose metabolism.</text>
</comment>
<evidence type="ECO:0000256" key="9">
    <source>
        <dbReference type="ARBA" id="ARBA00023277"/>
    </source>
</evidence>
<comment type="cofactor">
    <cofactor evidence="2 10">
        <name>NAD(+)</name>
        <dbReference type="ChEBI" id="CHEBI:57540"/>
    </cofactor>
</comment>
<dbReference type="Gene3D" id="3.90.25.10">
    <property type="entry name" value="UDP-galactose 4-epimerase, domain 1"/>
    <property type="match status" value="1"/>
</dbReference>
<accession>A0A0G0JB65</accession>
<dbReference type="PANTHER" id="PTHR43725">
    <property type="entry name" value="UDP-GLUCOSE 4-EPIMERASE"/>
    <property type="match status" value="1"/>
</dbReference>
<evidence type="ECO:0000256" key="6">
    <source>
        <dbReference type="ARBA" id="ARBA00018569"/>
    </source>
</evidence>
<comment type="subunit">
    <text evidence="10">Homodimer.</text>
</comment>
<evidence type="ECO:0000256" key="10">
    <source>
        <dbReference type="RuleBase" id="RU366046"/>
    </source>
</evidence>
<keyword evidence="9 10" id="KW-0119">Carbohydrate metabolism</keyword>
<dbReference type="InterPro" id="IPR001509">
    <property type="entry name" value="Epimerase_deHydtase"/>
</dbReference>
<dbReference type="CDD" id="cd05247">
    <property type="entry name" value="UDP_G4E_1_SDR_e"/>
    <property type="match status" value="1"/>
</dbReference>
<dbReference type="AlphaFoldDB" id="A0A0G0JB65"/>
<evidence type="ECO:0000313" key="13">
    <source>
        <dbReference type="Proteomes" id="UP000034701"/>
    </source>
</evidence>
<dbReference type="PANTHER" id="PTHR43725:SF53">
    <property type="entry name" value="UDP-ARABINOSE 4-EPIMERASE 1"/>
    <property type="match status" value="1"/>
</dbReference>
<keyword evidence="7 10" id="KW-0520">NAD</keyword>
<sequence length="327" mass="36400">MKILVTGGAGYIGSLMVKKSLNKGCEVMVVDSLERGNKDAVDLRATLIVGDLKNKDFVENVFSENKFDAVVHFAGYISMEESVANPYIYFDNNINASLNIVESMIKHNLNNFIFSSTAGVYGNPIRVPINEDHPKNPTNPYGESKLIVERILLWYQKTHGLNFASLRYFNAAGASLDSTAGENHNPETHIIPKAIKAILENKEVSIYGDDYSTKDGTCVRDYIHVADLVEAHILAIDKLQKEKGGFFYNVGTGTGYSNKELIETINKVCGASLKVKIEKRRSGDADSLIADPRKIQTELGFSPKHSDLETIIKTAWEWHKRNSKLKI</sequence>
<evidence type="ECO:0000256" key="2">
    <source>
        <dbReference type="ARBA" id="ARBA00001911"/>
    </source>
</evidence>
<feature type="domain" description="NAD-dependent epimerase/dehydratase" evidence="11">
    <location>
        <begin position="3"/>
        <end position="251"/>
    </location>
</feature>
<organism evidence="12 13">
    <name type="scientific">Candidatus Nomurabacteria bacterium GW2011_GWA1_37_20</name>
    <dbReference type="NCBI Taxonomy" id="1618729"/>
    <lineage>
        <taxon>Bacteria</taxon>
        <taxon>Candidatus Nomuraibacteriota</taxon>
    </lineage>
</organism>
<evidence type="ECO:0000256" key="3">
    <source>
        <dbReference type="ARBA" id="ARBA00004947"/>
    </source>
</evidence>
<reference evidence="12 13" key="1">
    <citation type="journal article" date="2015" name="Nature">
        <title>rRNA introns, odd ribosomes, and small enigmatic genomes across a large radiation of phyla.</title>
        <authorList>
            <person name="Brown C.T."/>
            <person name="Hug L.A."/>
            <person name="Thomas B.C."/>
            <person name="Sharon I."/>
            <person name="Castelle C.J."/>
            <person name="Singh A."/>
            <person name="Wilkins M.J."/>
            <person name="Williams K.H."/>
            <person name="Banfield J.F."/>
        </authorList>
    </citation>
    <scope>NUCLEOTIDE SEQUENCE [LARGE SCALE GENOMIC DNA]</scope>
</reference>
<dbReference type="EMBL" id="LBTA01000001">
    <property type="protein sequence ID" value="KKQ33964.1"/>
    <property type="molecule type" value="Genomic_DNA"/>
</dbReference>
<comment type="catalytic activity">
    <reaction evidence="1 10">
        <text>UDP-alpha-D-glucose = UDP-alpha-D-galactose</text>
        <dbReference type="Rhea" id="RHEA:22168"/>
        <dbReference type="ChEBI" id="CHEBI:58885"/>
        <dbReference type="ChEBI" id="CHEBI:66914"/>
        <dbReference type="EC" id="5.1.3.2"/>
    </reaction>
</comment>
<comment type="caution">
    <text evidence="12">The sequence shown here is derived from an EMBL/GenBank/DDBJ whole genome shotgun (WGS) entry which is preliminary data.</text>
</comment>
<protein>
    <recommendedName>
        <fullName evidence="6 10">UDP-glucose 4-epimerase</fullName>
        <ecNumber evidence="5 10">5.1.3.2</ecNumber>
    </recommendedName>
</protein>
<dbReference type="SUPFAM" id="SSF51735">
    <property type="entry name" value="NAD(P)-binding Rossmann-fold domains"/>
    <property type="match status" value="1"/>
</dbReference>
<evidence type="ECO:0000256" key="4">
    <source>
        <dbReference type="ARBA" id="ARBA00007637"/>
    </source>
</evidence>
<evidence type="ECO:0000313" key="12">
    <source>
        <dbReference type="EMBL" id="KKQ33964.1"/>
    </source>
</evidence>
<evidence type="ECO:0000259" key="11">
    <source>
        <dbReference type="Pfam" id="PF01370"/>
    </source>
</evidence>
<dbReference type="EC" id="5.1.3.2" evidence="5 10"/>
<evidence type="ECO:0000256" key="7">
    <source>
        <dbReference type="ARBA" id="ARBA00023027"/>
    </source>
</evidence>
<proteinExistence type="inferred from homology"/>
<dbReference type="UniPathway" id="UPA00214"/>
<evidence type="ECO:0000256" key="8">
    <source>
        <dbReference type="ARBA" id="ARBA00023235"/>
    </source>
</evidence>
<gene>
    <name evidence="12" type="ORF">US45_C0001G0003</name>
</gene>
<dbReference type="Pfam" id="PF01370">
    <property type="entry name" value="Epimerase"/>
    <property type="match status" value="1"/>
</dbReference>
<evidence type="ECO:0000256" key="5">
    <source>
        <dbReference type="ARBA" id="ARBA00013189"/>
    </source>
</evidence>
<comment type="similarity">
    <text evidence="4 10">Belongs to the NAD(P)-dependent epimerase/dehydratase family.</text>
</comment>
<name>A0A0G0JB65_9BACT</name>
<evidence type="ECO:0000256" key="1">
    <source>
        <dbReference type="ARBA" id="ARBA00000083"/>
    </source>
</evidence>
<dbReference type="PATRIC" id="fig|1618729.3.peg.3"/>
<dbReference type="Gene3D" id="3.40.50.720">
    <property type="entry name" value="NAD(P)-binding Rossmann-like Domain"/>
    <property type="match status" value="1"/>
</dbReference>
<dbReference type="InterPro" id="IPR036291">
    <property type="entry name" value="NAD(P)-bd_dom_sf"/>
</dbReference>
<dbReference type="Proteomes" id="UP000034701">
    <property type="component" value="Unassembled WGS sequence"/>
</dbReference>
<dbReference type="InterPro" id="IPR005886">
    <property type="entry name" value="UDP_G4E"/>
</dbReference>
<dbReference type="GO" id="GO:0003978">
    <property type="term" value="F:UDP-glucose 4-epimerase activity"/>
    <property type="evidence" value="ECO:0007669"/>
    <property type="project" value="UniProtKB-UniRule"/>
</dbReference>
<dbReference type="GO" id="GO:0033499">
    <property type="term" value="P:galactose catabolic process via UDP-galactose, Leloir pathway"/>
    <property type="evidence" value="ECO:0007669"/>
    <property type="project" value="TreeGrafter"/>
</dbReference>
<dbReference type="NCBIfam" id="TIGR01179">
    <property type="entry name" value="galE"/>
    <property type="match status" value="1"/>
</dbReference>